<organism evidence="2 3">
    <name type="scientific">Thyridium curvatum</name>
    <dbReference type="NCBI Taxonomy" id="1093900"/>
    <lineage>
        <taxon>Eukaryota</taxon>
        <taxon>Fungi</taxon>
        <taxon>Dikarya</taxon>
        <taxon>Ascomycota</taxon>
        <taxon>Pezizomycotina</taxon>
        <taxon>Sordariomycetes</taxon>
        <taxon>Sordariomycetidae</taxon>
        <taxon>Thyridiales</taxon>
        <taxon>Thyridiaceae</taxon>
        <taxon>Thyridium</taxon>
    </lineage>
</organism>
<dbReference type="Proteomes" id="UP000319257">
    <property type="component" value="Unassembled WGS sequence"/>
</dbReference>
<dbReference type="SMART" id="SM00225">
    <property type="entry name" value="BTB"/>
    <property type="match status" value="1"/>
</dbReference>
<dbReference type="InParanoid" id="A0A507BHR2"/>
<dbReference type="EMBL" id="SKBQ01000019">
    <property type="protein sequence ID" value="TPX16100.1"/>
    <property type="molecule type" value="Genomic_DNA"/>
</dbReference>
<reference evidence="2 3" key="1">
    <citation type="submission" date="2019-06" db="EMBL/GenBank/DDBJ databases">
        <title>Draft genome sequence of the filamentous fungus Phialemoniopsis curvata isolated from diesel fuel.</title>
        <authorList>
            <person name="Varaljay V.A."/>
            <person name="Lyon W.J."/>
            <person name="Crouch A.L."/>
            <person name="Drake C.E."/>
            <person name="Hollomon J.M."/>
            <person name="Nadeau L.J."/>
            <person name="Nunn H.S."/>
            <person name="Stevenson B.S."/>
            <person name="Bojanowski C.L."/>
            <person name="Crookes-Goodson W.J."/>
        </authorList>
    </citation>
    <scope>NUCLEOTIDE SEQUENCE [LARGE SCALE GENOMIC DNA]</scope>
    <source>
        <strain evidence="2 3">D216</strain>
    </source>
</reference>
<name>A0A507BHR2_9PEZI</name>
<evidence type="ECO:0000259" key="1">
    <source>
        <dbReference type="PROSITE" id="PS50097"/>
    </source>
</evidence>
<dbReference type="Gene3D" id="3.30.710.10">
    <property type="entry name" value="Potassium Channel Kv1.1, Chain A"/>
    <property type="match status" value="1"/>
</dbReference>
<dbReference type="Pfam" id="PF00651">
    <property type="entry name" value="BTB"/>
    <property type="match status" value="1"/>
</dbReference>
<dbReference type="PANTHER" id="PTHR24413">
    <property type="entry name" value="SPECKLE-TYPE POZ PROTEIN"/>
    <property type="match status" value="1"/>
</dbReference>
<dbReference type="STRING" id="1093900.A0A507BHR2"/>
<dbReference type="OrthoDB" id="6359816at2759"/>
<dbReference type="InterPro" id="IPR011333">
    <property type="entry name" value="SKP1/BTB/POZ_sf"/>
</dbReference>
<dbReference type="CDD" id="cd18186">
    <property type="entry name" value="BTB_POZ_ZBTB_KLHL-like"/>
    <property type="match status" value="1"/>
</dbReference>
<gene>
    <name evidence="2" type="ORF">E0L32_004095</name>
</gene>
<sequence length="280" mass="31748">MDRPAYQRSLLSSLESGEFLDLTVRCGDREWKLHKLVMCSGSVWFKTAFTNSFVEASTNEVTLQNVNSTHFGWLVLYLYSGSLNGIDELEEEEQLPLHAAQLYMVADYFVVDDLKNAITAHLEEHFTNKGHEVQRLCYLNKERPNDDQEPLLSEEYVGGLRIAMEYVFDDRRQKVLSQLHQTYCTLVTASSWLLLTEDPFESMISQYPALVSLVFQSLMHGFGMKKAILLLPFQCKKCDKPIGTSPTSVMASRSIGVSKPRSGIADSMKTKGTCFSCKNR</sequence>
<keyword evidence="3" id="KW-1185">Reference proteome</keyword>
<dbReference type="AlphaFoldDB" id="A0A507BHR2"/>
<dbReference type="GeneID" id="41971542"/>
<dbReference type="InterPro" id="IPR000210">
    <property type="entry name" value="BTB/POZ_dom"/>
</dbReference>
<feature type="domain" description="BTB" evidence="1">
    <location>
        <begin position="20"/>
        <end position="87"/>
    </location>
</feature>
<dbReference type="RefSeq" id="XP_030997811.1">
    <property type="nucleotide sequence ID" value="XM_031138468.1"/>
</dbReference>
<evidence type="ECO:0000313" key="3">
    <source>
        <dbReference type="Proteomes" id="UP000319257"/>
    </source>
</evidence>
<proteinExistence type="predicted"/>
<comment type="caution">
    <text evidence="2">The sequence shown here is derived from an EMBL/GenBank/DDBJ whole genome shotgun (WGS) entry which is preliminary data.</text>
</comment>
<dbReference type="SUPFAM" id="SSF54695">
    <property type="entry name" value="POZ domain"/>
    <property type="match status" value="1"/>
</dbReference>
<dbReference type="PROSITE" id="PS50097">
    <property type="entry name" value="BTB"/>
    <property type="match status" value="1"/>
</dbReference>
<evidence type="ECO:0000313" key="2">
    <source>
        <dbReference type="EMBL" id="TPX16100.1"/>
    </source>
</evidence>
<protein>
    <recommendedName>
        <fullName evidence="1">BTB domain-containing protein</fullName>
    </recommendedName>
</protein>
<accession>A0A507BHR2</accession>